<evidence type="ECO:0000313" key="2">
    <source>
        <dbReference type="Proteomes" id="UP000241818"/>
    </source>
</evidence>
<dbReference type="Proteomes" id="UP000241818">
    <property type="component" value="Unassembled WGS sequence"/>
</dbReference>
<proteinExistence type="predicted"/>
<dbReference type="RefSeq" id="XP_024717100.1">
    <property type="nucleotide sequence ID" value="XM_024867128.1"/>
</dbReference>
<dbReference type="GeneID" id="36575209"/>
<dbReference type="InParanoid" id="A0A2T3AR47"/>
<protein>
    <submittedName>
        <fullName evidence="1">Uncharacterized protein</fullName>
    </submittedName>
</protein>
<organism evidence="1 2">
    <name type="scientific">Amorphotheca resinae ATCC 22711</name>
    <dbReference type="NCBI Taxonomy" id="857342"/>
    <lineage>
        <taxon>Eukaryota</taxon>
        <taxon>Fungi</taxon>
        <taxon>Dikarya</taxon>
        <taxon>Ascomycota</taxon>
        <taxon>Pezizomycotina</taxon>
        <taxon>Leotiomycetes</taxon>
        <taxon>Helotiales</taxon>
        <taxon>Amorphothecaceae</taxon>
        <taxon>Amorphotheca</taxon>
    </lineage>
</organism>
<sequence>MRNSWGRVGHAEEQLFMEDTINSFEKGFIDEWSRVARYLRSVEANEGDLEQGDPDQGDLDEDWVGIIKALRELGWGDYGGGCAEGESLEHLIRQEFETLGT</sequence>
<gene>
    <name evidence="1" type="ORF">M430DRAFT_37475</name>
</gene>
<dbReference type="AlphaFoldDB" id="A0A2T3AR47"/>
<keyword evidence="2" id="KW-1185">Reference proteome</keyword>
<accession>A0A2T3AR47</accession>
<name>A0A2T3AR47_AMORE</name>
<reference evidence="1 2" key="1">
    <citation type="journal article" date="2018" name="New Phytol.">
        <title>Comparative genomics and transcriptomics depict ericoid mycorrhizal fungi as versatile saprotrophs and plant mutualists.</title>
        <authorList>
            <person name="Martino E."/>
            <person name="Morin E."/>
            <person name="Grelet G.A."/>
            <person name="Kuo A."/>
            <person name="Kohler A."/>
            <person name="Daghino S."/>
            <person name="Barry K.W."/>
            <person name="Cichocki N."/>
            <person name="Clum A."/>
            <person name="Dockter R.B."/>
            <person name="Hainaut M."/>
            <person name="Kuo R.C."/>
            <person name="LaButti K."/>
            <person name="Lindahl B.D."/>
            <person name="Lindquist E.A."/>
            <person name="Lipzen A."/>
            <person name="Khouja H.R."/>
            <person name="Magnuson J."/>
            <person name="Murat C."/>
            <person name="Ohm R.A."/>
            <person name="Singer S.W."/>
            <person name="Spatafora J.W."/>
            <person name="Wang M."/>
            <person name="Veneault-Fourrey C."/>
            <person name="Henrissat B."/>
            <person name="Grigoriev I.V."/>
            <person name="Martin F.M."/>
            <person name="Perotto S."/>
        </authorList>
    </citation>
    <scope>NUCLEOTIDE SEQUENCE [LARGE SCALE GENOMIC DNA]</scope>
    <source>
        <strain evidence="1 2">ATCC 22711</strain>
    </source>
</reference>
<dbReference type="EMBL" id="KZ679018">
    <property type="protein sequence ID" value="PSS08702.1"/>
    <property type="molecule type" value="Genomic_DNA"/>
</dbReference>
<evidence type="ECO:0000313" key="1">
    <source>
        <dbReference type="EMBL" id="PSS08702.1"/>
    </source>
</evidence>